<organism evidence="1 2">
    <name type="scientific">Coccomyxa viridis</name>
    <dbReference type="NCBI Taxonomy" id="1274662"/>
    <lineage>
        <taxon>Eukaryota</taxon>
        <taxon>Viridiplantae</taxon>
        <taxon>Chlorophyta</taxon>
        <taxon>core chlorophytes</taxon>
        <taxon>Trebouxiophyceae</taxon>
        <taxon>Trebouxiophyceae incertae sedis</taxon>
        <taxon>Coccomyxaceae</taxon>
        <taxon>Coccomyxa</taxon>
    </lineage>
</organism>
<sequence length="103" mass="10850">MADKGTGKGGNLAVVLTEFNQDNPTAGLQVVERDIPKPKAGMGVIEEVGASAKTLLARFTSGIKAGQRVVAAPWPAAEGQGTWQQYVVVHVDNLYPVHPKVSN</sequence>
<reference evidence="1 2" key="1">
    <citation type="submission" date="2024-06" db="EMBL/GenBank/DDBJ databases">
        <authorList>
            <person name="Kraege A."/>
            <person name="Thomma B."/>
        </authorList>
    </citation>
    <scope>NUCLEOTIDE SEQUENCE [LARGE SCALE GENOMIC DNA]</scope>
</reference>
<name>A0ABP1FP73_9CHLO</name>
<dbReference type="SUPFAM" id="SSF50129">
    <property type="entry name" value="GroES-like"/>
    <property type="match status" value="1"/>
</dbReference>
<dbReference type="InterPro" id="IPR011032">
    <property type="entry name" value="GroES-like_sf"/>
</dbReference>
<proteinExistence type="predicted"/>
<protein>
    <submittedName>
        <fullName evidence="1">G1156 protein</fullName>
    </submittedName>
</protein>
<dbReference type="Gene3D" id="3.90.180.10">
    <property type="entry name" value="Medium-chain alcohol dehydrogenases, catalytic domain"/>
    <property type="match status" value="1"/>
</dbReference>
<dbReference type="EMBL" id="CAXHTA020000002">
    <property type="protein sequence ID" value="CAL5219342.1"/>
    <property type="molecule type" value="Genomic_DNA"/>
</dbReference>
<comment type="caution">
    <text evidence="1">The sequence shown here is derived from an EMBL/GenBank/DDBJ whole genome shotgun (WGS) entry which is preliminary data.</text>
</comment>
<evidence type="ECO:0000313" key="1">
    <source>
        <dbReference type="EMBL" id="CAL5219342.1"/>
    </source>
</evidence>
<keyword evidence="2" id="KW-1185">Reference proteome</keyword>
<accession>A0ABP1FP73</accession>
<evidence type="ECO:0000313" key="2">
    <source>
        <dbReference type="Proteomes" id="UP001497392"/>
    </source>
</evidence>
<gene>
    <name evidence="1" type="primary">g1156</name>
    <name evidence="1" type="ORF">VP750_LOCUS1001</name>
</gene>
<dbReference type="Proteomes" id="UP001497392">
    <property type="component" value="Unassembled WGS sequence"/>
</dbReference>